<name>A0AAW6RCN8_GORRU</name>
<dbReference type="EMBL" id="JARUXG010000008">
    <property type="protein sequence ID" value="MDG6782150.1"/>
    <property type="molecule type" value="Genomic_DNA"/>
</dbReference>
<dbReference type="PANTHER" id="PTHR42964:SF1">
    <property type="entry name" value="POLYKETIDE BIOSYNTHESIS ENOYL-COA HYDRATASE PKSH-RELATED"/>
    <property type="match status" value="1"/>
</dbReference>
<protein>
    <submittedName>
        <fullName evidence="2">Enoyl-CoA hydratase/isomerase family protein</fullName>
    </submittedName>
</protein>
<dbReference type="CDD" id="cd06558">
    <property type="entry name" value="crotonase-like"/>
    <property type="match status" value="1"/>
</dbReference>
<dbReference type="InterPro" id="IPR051683">
    <property type="entry name" value="Enoyl-CoA_Hydratase/Isomerase"/>
</dbReference>
<dbReference type="GO" id="GO:0003824">
    <property type="term" value="F:catalytic activity"/>
    <property type="evidence" value="ECO:0007669"/>
    <property type="project" value="UniProtKB-ARBA"/>
</dbReference>
<dbReference type="KEGG" id="gru:GCWB2_11335"/>
<organism evidence="2">
    <name type="scientific">Gordonia rubripertincta</name>
    <name type="common">Rhodococcus corallinus</name>
    <dbReference type="NCBI Taxonomy" id="36822"/>
    <lineage>
        <taxon>Bacteria</taxon>
        <taxon>Bacillati</taxon>
        <taxon>Actinomycetota</taxon>
        <taxon>Actinomycetes</taxon>
        <taxon>Mycobacteriales</taxon>
        <taxon>Gordoniaceae</taxon>
        <taxon>Gordonia</taxon>
    </lineage>
</organism>
<dbReference type="AlphaFoldDB" id="A0AAW6RCN8"/>
<accession>A0AAW6RCN8</accession>
<evidence type="ECO:0000256" key="1">
    <source>
        <dbReference type="ARBA" id="ARBA00005254"/>
    </source>
</evidence>
<dbReference type="SUPFAM" id="SSF52096">
    <property type="entry name" value="ClpP/crotonase"/>
    <property type="match status" value="1"/>
</dbReference>
<comment type="similarity">
    <text evidence="1">Belongs to the enoyl-CoA hydratase/isomerase family.</text>
</comment>
<dbReference type="Gene3D" id="3.90.226.10">
    <property type="entry name" value="2-enoyl-CoA Hydratase, Chain A, domain 1"/>
    <property type="match status" value="1"/>
</dbReference>
<proteinExistence type="inferred from homology"/>
<sequence length="257" mass="28593">MGFDTILYDVTDHVATITINRPEVHNSFNATMVDEFRRLWKDIREDDDVHVVVLRAAGDKAFCTGVDVREGLDLHENFWSQDDPGQGLSPRANKVWKPVIAAVHGMVAGGAFYWLNDCDFIVSADDATFFDPHVSYGLTSALEPIGLARRIPLGEAMRWALVGLDERMSAERAFTIGLVSELKPREELWEHVDGLARRIAAKPAVAVQGTVKAVWETLDMDRNAAYAVAWNYPGIGNPIGTAEVSRDGFVKPKWTLR</sequence>
<dbReference type="RefSeq" id="WP_005199172.1">
    <property type="nucleotide sequence ID" value="NZ_CP022580.1"/>
</dbReference>
<reference evidence="2" key="1">
    <citation type="submission" date="2023-04" db="EMBL/GenBank/DDBJ databases">
        <title>Characterization and analysis of the complete genome of Gordonia rubripertincta 112, the degrader of aromatic and aliphatic compounds.</title>
        <authorList>
            <person name="Frantsuzova E."/>
            <person name="Bogun A."/>
            <person name="Delegan Y."/>
        </authorList>
    </citation>
    <scope>NUCLEOTIDE SEQUENCE</scope>
    <source>
        <strain evidence="2">112</strain>
    </source>
</reference>
<dbReference type="InterPro" id="IPR001753">
    <property type="entry name" value="Enoyl-CoA_hydra/iso"/>
</dbReference>
<evidence type="ECO:0000313" key="2">
    <source>
        <dbReference type="EMBL" id="MDG6782150.1"/>
    </source>
</evidence>
<gene>
    <name evidence="2" type="ORF">QBL07_15070</name>
</gene>
<dbReference type="InterPro" id="IPR029045">
    <property type="entry name" value="ClpP/crotonase-like_dom_sf"/>
</dbReference>
<dbReference type="Pfam" id="PF00378">
    <property type="entry name" value="ECH_1"/>
    <property type="match status" value="1"/>
</dbReference>
<dbReference type="PANTHER" id="PTHR42964">
    <property type="entry name" value="ENOYL-COA HYDRATASE"/>
    <property type="match status" value="1"/>
</dbReference>
<comment type="caution">
    <text evidence="2">The sequence shown here is derived from an EMBL/GenBank/DDBJ whole genome shotgun (WGS) entry which is preliminary data.</text>
</comment>